<dbReference type="CDD" id="cd02947">
    <property type="entry name" value="TRX_family"/>
    <property type="match status" value="1"/>
</dbReference>
<dbReference type="InterPro" id="IPR013766">
    <property type="entry name" value="Thioredoxin_domain"/>
</dbReference>
<comment type="caution">
    <text evidence="6">The sequence shown here is derived from an EMBL/GenBank/DDBJ whole genome shotgun (WGS) entry which is preliminary data.</text>
</comment>
<evidence type="ECO:0000259" key="5">
    <source>
        <dbReference type="PROSITE" id="PS51352"/>
    </source>
</evidence>
<evidence type="ECO:0000313" key="6">
    <source>
        <dbReference type="EMBL" id="MRI67077.1"/>
    </source>
</evidence>
<evidence type="ECO:0000256" key="1">
    <source>
        <dbReference type="ARBA" id="ARBA00008987"/>
    </source>
</evidence>
<dbReference type="Pfam" id="PF00085">
    <property type="entry name" value="Thioredoxin"/>
    <property type="match status" value="1"/>
</dbReference>
<keyword evidence="2" id="KW-1015">Disulfide bond</keyword>
<comment type="similarity">
    <text evidence="1">Belongs to the thioredoxin family.</text>
</comment>
<evidence type="ECO:0000256" key="4">
    <source>
        <dbReference type="SAM" id="Phobius"/>
    </source>
</evidence>
<keyword evidence="7" id="KW-1185">Reference proteome</keyword>
<name>A0A6N7QYC9_9BACI</name>
<evidence type="ECO:0000313" key="7">
    <source>
        <dbReference type="Proteomes" id="UP000435187"/>
    </source>
</evidence>
<evidence type="ECO:0000256" key="3">
    <source>
        <dbReference type="ARBA" id="ARBA00023284"/>
    </source>
</evidence>
<dbReference type="InterPro" id="IPR036249">
    <property type="entry name" value="Thioredoxin-like_sf"/>
</dbReference>
<accession>A0A6N7QYC9</accession>
<dbReference type="RefSeq" id="WP_153835697.1">
    <property type="nucleotide sequence ID" value="NZ_JBHUMW010000091.1"/>
</dbReference>
<reference evidence="6 7" key="1">
    <citation type="submission" date="2019-10" db="EMBL/GenBank/DDBJ databases">
        <title>Gracilibacillus salitolerans sp. nov., a moderate halophile isolated from a saline soil in northwest China.</title>
        <authorList>
            <person name="Gan L."/>
        </authorList>
    </citation>
    <scope>NUCLEOTIDE SEQUENCE [LARGE SCALE GENOMIC DNA]</scope>
    <source>
        <strain evidence="6 7">TP2-8</strain>
    </source>
</reference>
<keyword evidence="4" id="KW-0472">Membrane</keyword>
<dbReference type="PROSITE" id="PS51352">
    <property type="entry name" value="THIOREDOXIN_2"/>
    <property type="match status" value="1"/>
</dbReference>
<dbReference type="SUPFAM" id="SSF52833">
    <property type="entry name" value="Thioredoxin-like"/>
    <property type="match status" value="1"/>
</dbReference>
<keyword evidence="3" id="KW-0676">Redox-active center</keyword>
<dbReference type="GO" id="GO:0005737">
    <property type="term" value="C:cytoplasm"/>
    <property type="evidence" value="ECO:0007669"/>
    <property type="project" value="TreeGrafter"/>
</dbReference>
<dbReference type="Gene3D" id="3.40.30.10">
    <property type="entry name" value="Glutaredoxin"/>
    <property type="match status" value="1"/>
</dbReference>
<evidence type="ECO:0000256" key="2">
    <source>
        <dbReference type="ARBA" id="ARBA00023157"/>
    </source>
</evidence>
<dbReference type="PANTHER" id="PTHR45663">
    <property type="entry name" value="GEO12009P1"/>
    <property type="match status" value="1"/>
</dbReference>
<feature type="transmembrane region" description="Helical" evidence="4">
    <location>
        <begin position="7"/>
        <end position="25"/>
    </location>
</feature>
<proteinExistence type="inferred from homology"/>
<dbReference type="EMBL" id="WJEE01000025">
    <property type="protein sequence ID" value="MRI67077.1"/>
    <property type="molecule type" value="Genomic_DNA"/>
</dbReference>
<protein>
    <submittedName>
        <fullName evidence="6">Thiol reductase thioredoxin</fullName>
    </submittedName>
</protein>
<keyword evidence="4" id="KW-1133">Transmembrane helix</keyword>
<dbReference type="Proteomes" id="UP000435187">
    <property type="component" value="Unassembled WGS sequence"/>
</dbReference>
<organism evidence="6 7">
    <name type="scientific">Gracilibacillus thailandensis</name>
    <dbReference type="NCBI Taxonomy" id="563735"/>
    <lineage>
        <taxon>Bacteria</taxon>
        <taxon>Bacillati</taxon>
        <taxon>Bacillota</taxon>
        <taxon>Bacilli</taxon>
        <taxon>Bacillales</taxon>
        <taxon>Bacillaceae</taxon>
        <taxon>Gracilibacillus</taxon>
    </lineage>
</organism>
<keyword evidence="4" id="KW-0812">Transmembrane</keyword>
<feature type="domain" description="Thioredoxin" evidence="5">
    <location>
        <begin position="40"/>
        <end position="157"/>
    </location>
</feature>
<dbReference type="PANTHER" id="PTHR45663:SF11">
    <property type="entry name" value="GEO12009P1"/>
    <property type="match status" value="1"/>
</dbReference>
<dbReference type="AlphaFoldDB" id="A0A6N7QYC9"/>
<dbReference type="GO" id="GO:0015035">
    <property type="term" value="F:protein-disulfide reductase activity"/>
    <property type="evidence" value="ECO:0007669"/>
    <property type="project" value="TreeGrafter"/>
</dbReference>
<sequence>MKKNMTIFLIGLVTIFVLLGFFVNYQNNKLAEENPYGKSSLHPETVEQLDDPNYQNQILPDKLEEQLTDQEDVTVYFYSSTCGYCKQTTPVIVPLAEEMGMDLKKLNLLEFREAWSTFNIESTPTVVHYEEGKEVARVKGADANFERFFNTYVLDNE</sequence>
<gene>
    <name evidence="6" type="ORF">GH885_12105</name>
</gene>